<dbReference type="EMBL" id="CAJVPP010000333">
    <property type="protein sequence ID" value="CAG8470654.1"/>
    <property type="molecule type" value="Genomic_DNA"/>
</dbReference>
<dbReference type="Proteomes" id="UP000789375">
    <property type="component" value="Unassembled WGS sequence"/>
</dbReference>
<sequence>MLENEWTGSKISGELKALRGHGSDRERSSLVSDDPGGVVVDELIGMVTSSQEGCKISGKLKVLRGHGSGRERTSLVSDVLERRSSYDVGIDVLGVISGILFVRNIIGNVSKAYEFSIKMKRFQAEPSLTS</sequence>
<name>A0A9N8Z7C8_FUNMO</name>
<proteinExistence type="predicted"/>
<gene>
    <name evidence="1" type="ORF">FMOSSE_LOCUS2499</name>
</gene>
<keyword evidence="2" id="KW-1185">Reference proteome</keyword>
<reference evidence="1" key="1">
    <citation type="submission" date="2021-06" db="EMBL/GenBank/DDBJ databases">
        <authorList>
            <person name="Kallberg Y."/>
            <person name="Tangrot J."/>
            <person name="Rosling A."/>
        </authorList>
    </citation>
    <scope>NUCLEOTIDE SEQUENCE</scope>
    <source>
        <strain evidence="1">87-6 pot B 2015</strain>
    </source>
</reference>
<protein>
    <submittedName>
        <fullName evidence="1">2872_t:CDS:1</fullName>
    </submittedName>
</protein>
<evidence type="ECO:0000313" key="2">
    <source>
        <dbReference type="Proteomes" id="UP000789375"/>
    </source>
</evidence>
<accession>A0A9N8Z7C8</accession>
<organism evidence="1 2">
    <name type="scientific">Funneliformis mosseae</name>
    <name type="common">Endomycorrhizal fungus</name>
    <name type="synonym">Glomus mosseae</name>
    <dbReference type="NCBI Taxonomy" id="27381"/>
    <lineage>
        <taxon>Eukaryota</taxon>
        <taxon>Fungi</taxon>
        <taxon>Fungi incertae sedis</taxon>
        <taxon>Mucoromycota</taxon>
        <taxon>Glomeromycotina</taxon>
        <taxon>Glomeromycetes</taxon>
        <taxon>Glomerales</taxon>
        <taxon>Glomeraceae</taxon>
        <taxon>Funneliformis</taxon>
    </lineage>
</organism>
<dbReference type="AlphaFoldDB" id="A0A9N8Z7C8"/>
<comment type="caution">
    <text evidence="1">The sequence shown here is derived from an EMBL/GenBank/DDBJ whole genome shotgun (WGS) entry which is preliminary data.</text>
</comment>
<evidence type="ECO:0000313" key="1">
    <source>
        <dbReference type="EMBL" id="CAG8470654.1"/>
    </source>
</evidence>